<organism evidence="9 10">
    <name type="scientific">Azospirillum palustre</name>
    <dbReference type="NCBI Taxonomy" id="2044885"/>
    <lineage>
        <taxon>Bacteria</taxon>
        <taxon>Pseudomonadati</taxon>
        <taxon>Pseudomonadota</taxon>
        <taxon>Alphaproteobacteria</taxon>
        <taxon>Rhodospirillales</taxon>
        <taxon>Azospirillaceae</taxon>
        <taxon>Azospirillum</taxon>
    </lineage>
</organism>
<evidence type="ECO:0000256" key="3">
    <source>
        <dbReference type="ARBA" id="ARBA00022475"/>
    </source>
</evidence>
<comment type="caution">
    <text evidence="9">The sequence shown here is derived from an EMBL/GenBank/DDBJ whole genome shotgun (WGS) entry which is preliminary data.</text>
</comment>
<gene>
    <name evidence="9" type="ORF">CRT60_33970</name>
</gene>
<dbReference type="CDD" id="cd06261">
    <property type="entry name" value="TM_PBP2"/>
    <property type="match status" value="1"/>
</dbReference>
<dbReference type="Gene3D" id="1.10.3720.10">
    <property type="entry name" value="MetI-like"/>
    <property type="match status" value="1"/>
</dbReference>
<feature type="transmembrane region" description="Helical" evidence="7">
    <location>
        <begin position="130"/>
        <end position="157"/>
    </location>
</feature>
<evidence type="ECO:0000256" key="5">
    <source>
        <dbReference type="ARBA" id="ARBA00022989"/>
    </source>
</evidence>
<comment type="subcellular location">
    <subcellularLocation>
        <location evidence="1 7">Cell membrane</location>
        <topology evidence="1 7">Multi-pass membrane protein</topology>
    </subcellularLocation>
</comment>
<reference evidence="10" key="1">
    <citation type="submission" date="2017-10" db="EMBL/GenBank/DDBJ databases">
        <authorList>
            <person name="Kravchenko I.K."/>
            <person name="Grouzdev D.S."/>
        </authorList>
    </citation>
    <scope>NUCLEOTIDE SEQUENCE [LARGE SCALE GENOMIC DNA]</scope>
    <source>
        <strain evidence="10">B2</strain>
    </source>
</reference>
<dbReference type="InterPro" id="IPR000515">
    <property type="entry name" value="MetI-like"/>
</dbReference>
<dbReference type="GO" id="GO:0005886">
    <property type="term" value="C:plasma membrane"/>
    <property type="evidence" value="ECO:0007669"/>
    <property type="project" value="UniProtKB-SubCell"/>
</dbReference>
<feature type="transmembrane region" description="Helical" evidence="7">
    <location>
        <begin position="9"/>
        <end position="30"/>
    </location>
</feature>
<dbReference type="Pfam" id="PF19300">
    <property type="entry name" value="BPD_transp_1_N"/>
    <property type="match status" value="1"/>
</dbReference>
<feature type="transmembrane region" description="Helical" evidence="7">
    <location>
        <begin position="177"/>
        <end position="197"/>
    </location>
</feature>
<dbReference type="OrthoDB" id="7834831at2"/>
<dbReference type="RefSeq" id="WP_098740753.1">
    <property type="nucleotide sequence ID" value="NZ_PDKW01000043.1"/>
</dbReference>
<feature type="domain" description="ABC transmembrane type-1" evidence="8">
    <location>
        <begin position="95"/>
        <end position="300"/>
    </location>
</feature>
<comment type="similarity">
    <text evidence="7">Belongs to the binding-protein-dependent transport system permease family.</text>
</comment>
<evidence type="ECO:0000259" key="8">
    <source>
        <dbReference type="PROSITE" id="PS50928"/>
    </source>
</evidence>
<name>A0A2B8B7P8_9PROT</name>
<accession>A0A2B8B7P8</accession>
<dbReference type="PROSITE" id="PS50928">
    <property type="entry name" value="ABC_TM1"/>
    <property type="match status" value="1"/>
</dbReference>
<feature type="transmembrane region" description="Helical" evidence="7">
    <location>
        <begin position="235"/>
        <end position="260"/>
    </location>
</feature>
<dbReference type="EMBL" id="PDKW01000043">
    <property type="protein sequence ID" value="PGH54746.1"/>
    <property type="molecule type" value="Genomic_DNA"/>
</dbReference>
<keyword evidence="3" id="KW-1003">Cell membrane</keyword>
<dbReference type="PANTHER" id="PTHR43163">
    <property type="entry name" value="DIPEPTIDE TRANSPORT SYSTEM PERMEASE PROTEIN DPPB-RELATED"/>
    <property type="match status" value="1"/>
</dbReference>
<protein>
    <submittedName>
        <fullName evidence="9">Peptide ABC transporter</fullName>
    </submittedName>
</protein>
<evidence type="ECO:0000256" key="7">
    <source>
        <dbReference type="RuleBase" id="RU363032"/>
    </source>
</evidence>
<feature type="transmembrane region" description="Helical" evidence="7">
    <location>
        <begin position="280"/>
        <end position="300"/>
    </location>
</feature>
<dbReference type="Proteomes" id="UP000225379">
    <property type="component" value="Unassembled WGS sequence"/>
</dbReference>
<evidence type="ECO:0000256" key="2">
    <source>
        <dbReference type="ARBA" id="ARBA00022448"/>
    </source>
</evidence>
<feature type="transmembrane region" description="Helical" evidence="7">
    <location>
        <begin position="95"/>
        <end position="118"/>
    </location>
</feature>
<keyword evidence="6 7" id="KW-0472">Membrane</keyword>
<evidence type="ECO:0000256" key="4">
    <source>
        <dbReference type="ARBA" id="ARBA00022692"/>
    </source>
</evidence>
<dbReference type="SUPFAM" id="SSF161098">
    <property type="entry name" value="MetI-like"/>
    <property type="match status" value="1"/>
</dbReference>
<dbReference type="AlphaFoldDB" id="A0A2B8B7P8"/>
<evidence type="ECO:0000313" key="10">
    <source>
        <dbReference type="Proteomes" id="UP000225379"/>
    </source>
</evidence>
<keyword evidence="10" id="KW-1185">Reference proteome</keyword>
<evidence type="ECO:0000256" key="6">
    <source>
        <dbReference type="ARBA" id="ARBA00023136"/>
    </source>
</evidence>
<dbReference type="GO" id="GO:0071916">
    <property type="term" value="F:dipeptide transmembrane transporter activity"/>
    <property type="evidence" value="ECO:0007669"/>
    <property type="project" value="TreeGrafter"/>
</dbReference>
<dbReference type="InterPro" id="IPR035906">
    <property type="entry name" value="MetI-like_sf"/>
</dbReference>
<proteinExistence type="inferred from homology"/>
<dbReference type="PANTHER" id="PTHR43163:SF6">
    <property type="entry name" value="DIPEPTIDE TRANSPORT SYSTEM PERMEASE PROTEIN DPPB-RELATED"/>
    <property type="match status" value="1"/>
</dbReference>
<dbReference type="Pfam" id="PF00528">
    <property type="entry name" value="BPD_transp_1"/>
    <property type="match status" value="1"/>
</dbReference>
<evidence type="ECO:0000313" key="9">
    <source>
        <dbReference type="EMBL" id="PGH54746.1"/>
    </source>
</evidence>
<sequence length="320" mass="33516">MLAFLLRRLVSLIVTVWLASIVVFTVLQLVPGDPALLMLGIDAQPDTLAALRSQMGLDRPILTRYLHWAGGLARGDLGVSLTYARPVADLVAERLAVTLPLSLLSLVLSTVLALPLGLLAAARRGRGSDWAVLGFAQLGVSMPSFWIAILLILLFSLTLHWFPAGGFPGWSAGIGPALQALLLPALALAIPEAAILARVTRTAVLDTLGEDHIRTARAKGVGRMAVLLRHALPNALIPVATVLGLQISFLVAGAVVVENVFTLPGLGRLLYQAIGQRDLIVVQGVVVLLALFVVLVNALVDIACALADPRPPASGNGGAS</sequence>
<keyword evidence="5 7" id="KW-1133">Transmembrane helix</keyword>
<keyword evidence="4 7" id="KW-0812">Transmembrane</keyword>
<keyword evidence="2 7" id="KW-0813">Transport</keyword>
<evidence type="ECO:0000256" key="1">
    <source>
        <dbReference type="ARBA" id="ARBA00004651"/>
    </source>
</evidence>
<dbReference type="InterPro" id="IPR045621">
    <property type="entry name" value="BPD_transp_1_N"/>
</dbReference>